<gene>
    <name evidence="5" type="ORF">GCM10009129_04070</name>
</gene>
<dbReference type="Gene3D" id="3.40.50.300">
    <property type="entry name" value="P-loop containing nucleotide triphosphate hydrolases"/>
    <property type="match status" value="1"/>
</dbReference>
<comment type="caution">
    <text evidence="5">The sequence shown here is derived from an EMBL/GenBank/DDBJ whole genome shotgun (WGS) entry which is preliminary data.</text>
</comment>
<dbReference type="InterPro" id="IPR003439">
    <property type="entry name" value="ABC_transporter-like_ATP-bd"/>
</dbReference>
<keyword evidence="3 5" id="KW-0067">ATP-binding</keyword>
<evidence type="ECO:0000256" key="2">
    <source>
        <dbReference type="ARBA" id="ARBA00022741"/>
    </source>
</evidence>
<dbReference type="PROSITE" id="PS50893">
    <property type="entry name" value="ABC_TRANSPORTER_2"/>
    <property type="match status" value="1"/>
</dbReference>
<dbReference type="InterPro" id="IPR050763">
    <property type="entry name" value="ABC_transporter_ATP-binding"/>
</dbReference>
<dbReference type="PROSITE" id="PS00211">
    <property type="entry name" value="ABC_TRANSPORTER_1"/>
    <property type="match status" value="1"/>
</dbReference>
<evidence type="ECO:0000256" key="1">
    <source>
        <dbReference type="ARBA" id="ARBA00022448"/>
    </source>
</evidence>
<keyword evidence="1" id="KW-0813">Transport</keyword>
<dbReference type="SMART" id="SM00382">
    <property type="entry name" value="AAA"/>
    <property type="match status" value="1"/>
</dbReference>
<dbReference type="InterPro" id="IPR017871">
    <property type="entry name" value="ABC_transporter-like_CS"/>
</dbReference>
<evidence type="ECO:0000313" key="5">
    <source>
        <dbReference type="EMBL" id="GAA0310036.1"/>
    </source>
</evidence>
<keyword evidence="2" id="KW-0547">Nucleotide-binding</keyword>
<dbReference type="GO" id="GO:0005524">
    <property type="term" value="F:ATP binding"/>
    <property type="evidence" value="ECO:0007669"/>
    <property type="project" value="UniProtKB-KW"/>
</dbReference>
<organism evidence="5 6">
    <name type="scientific">Psychrobacter aestuarii</name>
    <dbReference type="NCBI Taxonomy" id="556327"/>
    <lineage>
        <taxon>Bacteria</taxon>
        <taxon>Pseudomonadati</taxon>
        <taxon>Pseudomonadota</taxon>
        <taxon>Gammaproteobacteria</taxon>
        <taxon>Moraxellales</taxon>
        <taxon>Moraxellaceae</taxon>
        <taxon>Psychrobacter</taxon>
    </lineage>
</organism>
<dbReference type="PANTHER" id="PTHR42711:SF15">
    <property type="entry name" value="ABC-TYPE MULTIDRUG TRANSPORT SYSTEM, ATPASE COMPONENT"/>
    <property type="match status" value="1"/>
</dbReference>
<keyword evidence="6" id="KW-1185">Reference proteome</keyword>
<dbReference type="InterPro" id="IPR003593">
    <property type="entry name" value="AAA+_ATPase"/>
</dbReference>
<reference evidence="5 6" key="1">
    <citation type="journal article" date="2019" name="Int. J. Syst. Evol. Microbiol.">
        <title>The Global Catalogue of Microorganisms (GCM) 10K type strain sequencing project: providing services to taxonomists for standard genome sequencing and annotation.</title>
        <authorList>
            <consortium name="The Broad Institute Genomics Platform"/>
            <consortium name="The Broad Institute Genome Sequencing Center for Infectious Disease"/>
            <person name="Wu L."/>
            <person name="Ma J."/>
        </authorList>
    </citation>
    <scope>NUCLEOTIDE SEQUENCE [LARGE SCALE GENOMIC DNA]</scope>
    <source>
        <strain evidence="5 6">JCM 16343</strain>
    </source>
</reference>
<evidence type="ECO:0000256" key="3">
    <source>
        <dbReference type="ARBA" id="ARBA00022840"/>
    </source>
</evidence>
<sequence length="320" mass="35566">MSDVPALSINNLSKTYKNGFSALKDVSLTVPQGGFFALLGPNGAGKSTMIGIISSLFQPTTGSVEIFGTDLLTNPSLAKQYLGVVPQEFNFNMFEKVEDILITQAGYFGISAKEARPRAKRLLTALGLWDKRCNKARELSGGMKRRLMIARALIHKPKLLILDEPTAGVDIELRRSMWDFMQQINVEENTTIILTTHYLEEAEQLCKRIAILDHGEIRINTEMKDLLAQLSVETFVFDLETPANHTVQLDGVTEVTQPDSQTVEVTLTEGESLNKVFEQLSAQGLVVASMRNKANRLEELFMRLVDKNIDSKDSMKEAGL</sequence>
<accession>A0ABN0VLB9</accession>
<dbReference type="Proteomes" id="UP001501787">
    <property type="component" value="Unassembled WGS sequence"/>
</dbReference>
<dbReference type="EMBL" id="BAAAFR010000001">
    <property type="protein sequence ID" value="GAA0310036.1"/>
    <property type="molecule type" value="Genomic_DNA"/>
</dbReference>
<proteinExistence type="predicted"/>
<feature type="domain" description="ABC transporter" evidence="4">
    <location>
        <begin position="7"/>
        <end position="239"/>
    </location>
</feature>
<dbReference type="SUPFAM" id="SSF52540">
    <property type="entry name" value="P-loop containing nucleoside triphosphate hydrolases"/>
    <property type="match status" value="1"/>
</dbReference>
<evidence type="ECO:0000259" key="4">
    <source>
        <dbReference type="PROSITE" id="PS50893"/>
    </source>
</evidence>
<dbReference type="InterPro" id="IPR027417">
    <property type="entry name" value="P-loop_NTPase"/>
</dbReference>
<protein>
    <submittedName>
        <fullName evidence="5">ABC transporter ATP-binding protein</fullName>
    </submittedName>
</protein>
<dbReference type="RefSeq" id="WP_201504068.1">
    <property type="nucleotide sequence ID" value="NZ_BAAAFR010000001.1"/>
</dbReference>
<dbReference type="Pfam" id="PF00005">
    <property type="entry name" value="ABC_tran"/>
    <property type="match status" value="1"/>
</dbReference>
<dbReference type="PANTHER" id="PTHR42711">
    <property type="entry name" value="ABC TRANSPORTER ATP-BINDING PROTEIN"/>
    <property type="match status" value="1"/>
</dbReference>
<evidence type="ECO:0000313" key="6">
    <source>
        <dbReference type="Proteomes" id="UP001501787"/>
    </source>
</evidence>
<name>A0ABN0VLB9_9GAMM</name>